<dbReference type="AlphaFoldDB" id="A0A0M0BWP7"/>
<dbReference type="EMBL" id="LFWU01000044">
    <property type="protein sequence ID" value="KON33028.1"/>
    <property type="molecule type" value="Genomic_DNA"/>
</dbReference>
<sequence length="68" mass="7813">MDIIEKSSQPFQNSTDKKVIHQIDHLFVTNNLYSQLRGCAVGDKLVIFNEYMSDHLPIIADFNNNLMS</sequence>
<dbReference type="Proteomes" id="UP000037237">
    <property type="component" value="Unassembled WGS sequence"/>
</dbReference>
<gene>
    <name evidence="1" type="ORF">AC477_02130</name>
</gene>
<evidence type="ECO:0000313" key="1">
    <source>
        <dbReference type="EMBL" id="KON33028.1"/>
    </source>
</evidence>
<evidence type="ECO:0000313" key="2">
    <source>
        <dbReference type="Proteomes" id="UP000037237"/>
    </source>
</evidence>
<accession>A0A0M0BWP7</accession>
<organism evidence="1 2">
    <name type="scientific">miscellaneous Crenarchaeota group-1 archaeon SG8-32-1</name>
    <dbReference type="NCBI Taxonomy" id="1685124"/>
    <lineage>
        <taxon>Archaea</taxon>
        <taxon>Candidatus Bathyarchaeota</taxon>
        <taxon>MCG-1</taxon>
    </lineage>
</organism>
<dbReference type="InterPro" id="IPR036691">
    <property type="entry name" value="Endo/exonu/phosph_ase_sf"/>
</dbReference>
<proteinExistence type="predicted"/>
<comment type="caution">
    <text evidence="1">The sequence shown here is derived from an EMBL/GenBank/DDBJ whole genome shotgun (WGS) entry which is preliminary data.</text>
</comment>
<reference evidence="1 2" key="1">
    <citation type="submission" date="2015-06" db="EMBL/GenBank/DDBJ databases">
        <title>New insights into the roles of widespread benthic archaea in carbon and nitrogen cycling.</title>
        <authorList>
            <person name="Lazar C.S."/>
            <person name="Baker B.J."/>
            <person name="Seitz K.W."/>
            <person name="Hyde A.S."/>
            <person name="Dick G.J."/>
            <person name="Hinrichs K.-U."/>
            <person name="Teske A.P."/>
        </authorList>
    </citation>
    <scope>NUCLEOTIDE SEQUENCE [LARGE SCALE GENOMIC DNA]</scope>
    <source>
        <strain evidence="1">SG8-32-1</strain>
    </source>
</reference>
<dbReference type="SUPFAM" id="SSF56219">
    <property type="entry name" value="DNase I-like"/>
    <property type="match status" value="1"/>
</dbReference>
<protein>
    <submittedName>
        <fullName evidence="1">Uncharacterized protein</fullName>
    </submittedName>
</protein>
<name>A0A0M0BWP7_9ARCH</name>
<dbReference type="Gene3D" id="3.60.10.10">
    <property type="entry name" value="Endonuclease/exonuclease/phosphatase"/>
    <property type="match status" value="1"/>
</dbReference>